<protein>
    <submittedName>
        <fullName evidence="2">Uncharacterized protein</fullName>
    </submittedName>
</protein>
<proteinExistence type="predicted"/>
<dbReference type="Proteomes" id="UP000030706">
    <property type="component" value="Unassembled WGS sequence"/>
</dbReference>
<dbReference type="AlphaFoldDB" id="A0A074XNC8"/>
<gene>
    <name evidence="2" type="ORF">M438DRAFT_355145</name>
</gene>
<name>A0A074XNC8_AURPU</name>
<accession>A0A074XNC8</accession>
<dbReference type="RefSeq" id="XP_029761356.1">
    <property type="nucleotide sequence ID" value="XM_029907014.1"/>
</dbReference>
<dbReference type="GeneID" id="40749320"/>
<evidence type="ECO:0000256" key="1">
    <source>
        <dbReference type="SAM" id="MobiDB-lite"/>
    </source>
</evidence>
<evidence type="ECO:0000313" key="2">
    <source>
        <dbReference type="EMBL" id="KEQ85169.1"/>
    </source>
</evidence>
<dbReference type="EMBL" id="KL584981">
    <property type="protein sequence ID" value="KEQ85169.1"/>
    <property type="molecule type" value="Genomic_DNA"/>
</dbReference>
<sequence length="270" mass="28725">MAFVYKPSDRPFLRVAAETGAAVARLKSARLVTPSLVEASPRIWTVAVLSARTETVTLETMAEEMTDRTAEMVEVMAETTEAHDVDGLTPDQIKVIIQEESVKIENGSYTAASPTVISPAATSPAVTLLAVASLAAASALMDDPDAARLKLGNLVKEIIAVQATVTKLKGAGEQATRGLEEARKSMTHAELMVQKSMEELKGVGDALERANTIAGDLKVVHARMADDMSPSARTSARAFVTPRGVASRPTSVSDQILGSPPNTWQRNPFQ</sequence>
<feature type="region of interest" description="Disordered" evidence="1">
    <location>
        <begin position="232"/>
        <end position="270"/>
    </location>
</feature>
<feature type="compositionally biased region" description="Polar residues" evidence="1">
    <location>
        <begin position="248"/>
        <end position="270"/>
    </location>
</feature>
<evidence type="ECO:0000313" key="3">
    <source>
        <dbReference type="Proteomes" id="UP000030706"/>
    </source>
</evidence>
<reference evidence="2 3" key="1">
    <citation type="journal article" date="2014" name="BMC Genomics">
        <title>Genome sequencing of four Aureobasidium pullulans varieties: biotechnological potential, stress tolerance, and description of new species.</title>
        <authorList>
            <person name="Gostin Ar C."/>
            <person name="Ohm R.A."/>
            <person name="Kogej T."/>
            <person name="Sonjak S."/>
            <person name="Turk M."/>
            <person name="Zajc J."/>
            <person name="Zalar P."/>
            <person name="Grube M."/>
            <person name="Sun H."/>
            <person name="Han J."/>
            <person name="Sharma A."/>
            <person name="Chiniquy J."/>
            <person name="Ngan C.Y."/>
            <person name="Lipzen A."/>
            <person name="Barry K."/>
            <person name="Grigoriev I.V."/>
            <person name="Gunde-Cimerman N."/>
        </authorList>
    </citation>
    <scope>NUCLEOTIDE SEQUENCE [LARGE SCALE GENOMIC DNA]</scope>
    <source>
        <strain evidence="2 3">EXF-150</strain>
    </source>
</reference>
<organism evidence="2 3">
    <name type="scientific">Aureobasidium pullulans EXF-150</name>
    <dbReference type="NCBI Taxonomy" id="1043002"/>
    <lineage>
        <taxon>Eukaryota</taxon>
        <taxon>Fungi</taxon>
        <taxon>Dikarya</taxon>
        <taxon>Ascomycota</taxon>
        <taxon>Pezizomycotina</taxon>
        <taxon>Dothideomycetes</taxon>
        <taxon>Dothideomycetidae</taxon>
        <taxon>Dothideales</taxon>
        <taxon>Saccotheciaceae</taxon>
        <taxon>Aureobasidium</taxon>
    </lineage>
</organism>
<dbReference type="HOGENOM" id="CLU_1030506_0_0_1"/>
<keyword evidence="3" id="KW-1185">Reference proteome</keyword>